<dbReference type="KEGG" id="nno:NONO_c60800"/>
<proteinExistence type="predicted"/>
<organism evidence="1 2">
    <name type="scientific">Nocardia nova SH22a</name>
    <dbReference type="NCBI Taxonomy" id="1415166"/>
    <lineage>
        <taxon>Bacteria</taxon>
        <taxon>Bacillati</taxon>
        <taxon>Actinomycetota</taxon>
        <taxon>Actinomycetes</taxon>
        <taxon>Mycobacteriales</taxon>
        <taxon>Nocardiaceae</taxon>
        <taxon>Nocardia</taxon>
    </lineage>
</organism>
<dbReference type="STRING" id="1415166.NONO_c60800"/>
<dbReference type="RefSeq" id="WP_148307015.1">
    <property type="nucleotide sequence ID" value="NZ_CP006850.1"/>
</dbReference>
<gene>
    <name evidence="1" type="ORF">NONO_c60800</name>
</gene>
<sequence>MSDFASEVRQGNPDLELAVLDWAIYLAPKNTAIPAAFTDSAGVILPLPDLYIPVGNLDKKAGAKIATAINSTPVETYGEQGPTRIIRKSRDTTVDFTMQETSAVSLGAFWGQDFTDAKSNPSSGEVNLTISESAFNLEYSLIMIGFDGEVDAEIYTILDSGRATLQKSGDITTNDDGIQMYPVTLQLLKHKTLGYATRISYAGKGWKPLAPAAGFAADAS</sequence>
<reference evidence="1 2" key="1">
    <citation type="journal article" date="2014" name="Appl. Environ. Microbiol.">
        <title>Insights into the Microbial Degradation of Rubber and Gutta-Percha by Analysis of the Complete Genome of Nocardia nova SH22a.</title>
        <authorList>
            <person name="Luo Q."/>
            <person name="Hiessl S."/>
            <person name="Poehlein A."/>
            <person name="Daniel R."/>
            <person name="Steinbuchel A."/>
        </authorList>
    </citation>
    <scope>NUCLEOTIDE SEQUENCE [LARGE SCALE GENOMIC DNA]</scope>
    <source>
        <strain evidence="1">SH22a</strain>
    </source>
</reference>
<dbReference type="AlphaFoldDB" id="W5TUM2"/>
<dbReference type="InterPro" id="IPR058154">
    <property type="entry name" value="Bxb1_TTP-like"/>
</dbReference>
<dbReference type="OrthoDB" id="4966244at2"/>
<protein>
    <recommendedName>
        <fullName evidence="3">Major tail protein</fullName>
    </recommendedName>
</protein>
<keyword evidence="2" id="KW-1185">Reference proteome</keyword>
<name>W5TUM2_9NOCA</name>
<evidence type="ECO:0000313" key="1">
    <source>
        <dbReference type="EMBL" id="AHH20856.1"/>
    </source>
</evidence>
<dbReference type="Pfam" id="PF25681">
    <property type="entry name" value="Phage_TTP_17"/>
    <property type="match status" value="1"/>
</dbReference>
<accession>W5TUM2</accession>
<dbReference type="Proteomes" id="UP000019150">
    <property type="component" value="Chromosome"/>
</dbReference>
<dbReference type="HOGENOM" id="CLU_1254854_0_0_11"/>
<dbReference type="PATRIC" id="fig|1415166.3.peg.6256"/>
<evidence type="ECO:0008006" key="3">
    <source>
        <dbReference type="Google" id="ProtNLM"/>
    </source>
</evidence>
<evidence type="ECO:0000313" key="2">
    <source>
        <dbReference type="Proteomes" id="UP000019150"/>
    </source>
</evidence>
<dbReference type="EMBL" id="CP006850">
    <property type="protein sequence ID" value="AHH20856.1"/>
    <property type="molecule type" value="Genomic_DNA"/>
</dbReference>